<dbReference type="CDD" id="cd03505">
    <property type="entry name" value="Delta9-FADS-like"/>
    <property type="match status" value="1"/>
</dbReference>
<keyword evidence="12" id="KW-0275">Fatty acid biosynthesis</keyword>
<accession>A0A0P7ZII0</accession>
<evidence type="ECO:0000256" key="9">
    <source>
        <dbReference type="ARBA" id="ARBA00023004"/>
    </source>
</evidence>
<evidence type="ECO:0000259" key="14">
    <source>
        <dbReference type="Pfam" id="PF00487"/>
    </source>
</evidence>
<dbReference type="EMBL" id="LJZR01000051">
    <property type="protein sequence ID" value="KPQ32614.1"/>
    <property type="molecule type" value="Genomic_DNA"/>
</dbReference>
<feature type="transmembrane region" description="Helical" evidence="13">
    <location>
        <begin position="174"/>
        <end position="193"/>
    </location>
</feature>
<dbReference type="InterPro" id="IPR005804">
    <property type="entry name" value="FA_desaturase_dom"/>
</dbReference>
<keyword evidence="8 15" id="KW-0560">Oxidoreductase</keyword>
<dbReference type="GO" id="GO:0006633">
    <property type="term" value="P:fatty acid biosynthetic process"/>
    <property type="evidence" value="ECO:0007669"/>
    <property type="project" value="UniProtKB-KW"/>
</dbReference>
<evidence type="ECO:0000256" key="13">
    <source>
        <dbReference type="SAM" id="Phobius"/>
    </source>
</evidence>
<sequence length="277" mass="32027">MTIAKTTDRTLNWPIIIFMVAIHIGALFALVPANFSWGAVGLAFLLYWITGCLGITLGWHRLIAHRSFRVPQWLEYFFLVCGSLSCQSGAIEWIGLHRHHHAFSDQEEDHHNSRRGFWWSHMGWLLHDVPAKAEIRRFTKDINTDPVYIFVDKYYLIWQVALGGLLYALGGWSFVIWGIFVRLVVVYHFTWFVNSATHKFGYRTYESGDHSTNCWWVALCTFGEGWHNNHHAYQYSARHGLAWWEFDVTWIIIRSLQAVGLADNVKLAKVSAPSNAS</sequence>
<dbReference type="EC" id="1.14.19.1" evidence="15"/>
<dbReference type="Proteomes" id="UP000050465">
    <property type="component" value="Unassembled WGS sequence"/>
</dbReference>
<evidence type="ECO:0000256" key="8">
    <source>
        <dbReference type="ARBA" id="ARBA00023002"/>
    </source>
</evidence>
<evidence type="ECO:0000256" key="4">
    <source>
        <dbReference type="ARBA" id="ARBA00022516"/>
    </source>
</evidence>
<dbReference type="Pfam" id="PF00487">
    <property type="entry name" value="FA_desaturase"/>
    <property type="match status" value="1"/>
</dbReference>
<dbReference type="GO" id="GO:0004768">
    <property type="term" value="F:stearoyl-CoA 9-desaturase activity"/>
    <property type="evidence" value="ECO:0007669"/>
    <property type="project" value="UniProtKB-EC"/>
</dbReference>
<evidence type="ECO:0000256" key="7">
    <source>
        <dbReference type="ARBA" id="ARBA00022989"/>
    </source>
</evidence>
<dbReference type="PANTHER" id="PTHR11351">
    <property type="entry name" value="ACYL-COA DESATURASE"/>
    <property type="match status" value="1"/>
</dbReference>
<feature type="transmembrane region" description="Helical" evidence="13">
    <location>
        <begin position="37"/>
        <end position="59"/>
    </location>
</feature>
<evidence type="ECO:0000313" key="15">
    <source>
        <dbReference type="EMBL" id="KPQ32614.1"/>
    </source>
</evidence>
<keyword evidence="6" id="KW-0276">Fatty acid metabolism</keyword>
<keyword evidence="4" id="KW-0444">Lipid biosynthesis</keyword>
<comment type="cofactor">
    <cofactor evidence="1">
        <name>Fe(2+)</name>
        <dbReference type="ChEBI" id="CHEBI:29033"/>
    </cofactor>
</comment>
<evidence type="ECO:0000256" key="11">
    <source>
        <dbReference type="ARBA" id="ARBA00023136"/>
    </source>
</evidence>
<dbReference type="PRINTS" id="PR00075">
    <property type="entry name" value="FACDDSATRASE"/>
</dbReference>
<dbReference type="AlphaFoldDB" id="A0A0P7ZII0"/>
<organism evidence="15 16">
    <name type="scientific">Phormidesmis priestleyi Ana</name>
    <dbReference type="NCBI Taxonomy" id="1666911"/>
    <lineage>
        <taxon>Bacteria</taxon>
        <taxon>Bacillati</taxon>
        <taxon>Cyanobacteriota</taxon>
        <taxon>Cyanophyceae</taxon>
        <taxon>Leptolyngbyales</taxon>
        <taxon>Leptolyngbyaceae</taxon>
        <taxon>Phormidesmis</taxon>
    </lineage>
</organism>
<feature type="transmembrane region" description="Helical" evidence="13">
    <location>
        <begin position="147"/>
        <end position="168"/>
    </location>
</feature>
<dbReference type="STRING" id="1666911.HLUCCA11_21085"/>
<keyword evidence="9" id="KW-0408">Iron</keyword>
<gene>
    <name evidence="15" type="primary">desC-4</name>
    <name evidence="15" type="ORF">HLUCCA11_21085</name>
</gene>
<dbReference type="PANTHER" id="PTHR11351:SF31">
    <property type="entry name" value="DESATURASE 1, ISOFORM A-RELATED"/>
    <property type="match status" value="1"/>
</dbReference>
<feature type="transmembrane region" description="Helical" evidence="13">
    <location>
        <begin position="12"/>
        <end position="31"/>
    </location>
</feature>
<evidence type="ECO:0000313" key="16">
    <source>
        <dbReference type="Proteomes" id="UP000050465"/>
    </source>
</evidence>
<evidence type="ECO:0000256" key="2">
    <source>
        <dbReference type="ARBA" id="ARBA00004141"/>
    </source>
</evidence>
<dbReference type="PATRIC" id="fig|1666911.3.peg.3172"/>
<evidence type="ECO:0000256" key="1">
    <source>
        <dbReference type="ARBA" id="ARBA00001954"/>
    </source>
</evidence>
<evidence type="ECO:0000256" key="6">
    <source>
        <dbReference type="ARBA" id="ARBA00022832"/>
    </source>
</evidence>
<comment type="similarity">
    <text evidence="3">Belongs to the fatty acid desaturase type 2 family.</text>
</comment>
<evidence type="ECO:0000256" key="10">
    <source>
        <dbReference type="ARBA" id="ARBA00023098"/>
    </source>
</evidence>
<evidence type="ECO:0000256" key="3">
    <source>
        <dbReference type="ARBA" id="ARBA00008749"/>
    </source>
</evidence>
<comment type="caution">
    <text evidence="15">The sequence shown here is derived from an EMBL/GenBank/DDBJ whole genome shotgun (WGS) entry which is preliminary data.</text>
</comment>
<keyword evidence="10" id="KW-0443">Lipid metabolism</keyword>
<evidence type="ECO:0000256" key="12">
    <source>
        <dbReference type="ARBA" id="ARBA00023160"/>
    </source>
</evidence>
<dbReference type="InterPro" id="IPR015876">
    <property type="entry name" value="Acyl-CoA_DS"/>
</dbReference>
<keyword evidence="7 13" id="KW-1133">Transmembrane helix</keyword>
<feature type="domain" description="Fatty acid desaturase" evidence="14">
    <location>
        <begin position="36"/>
        <end position="247"/>
    </location>
</feature>
<keyword evidence="5 13" id="KW-0812">Transmembrane</keyword>
<evidence type="ECO:0000256" key="5">
    <source>
        <dbReference type="ARBA" id="ARBA00022692"/>
    </source>
</evidence>
<proteinExistence type="inferred from homology"/>
<comment type="subcellular location">
    <subcellularLocation>
        <location evidence="2">Membrane</location>
        <topology evidence="2">Multi-pass membrane protein</topology>
    </subcellularLocation>
</comment>
<keyword evidence="11 13" id="KW-0472">Membrane</keyword>
<dbReference type="GO" id="GO:0016020">
    <property type="term" value="C:membrane"/>
    <property type="evidence" value="ECO:0007669"/>
    <property type="project" value="UniProtKB-SubCell"/>
</dbReference>
<name>A0A0P7ZII0_9CYAN</name>
<reference evidence="15 16" key="1">
    <citation type="submission" date="2015-09" db="EMBL/GenBank/DDBJ databases">
        <title>Identification and resolution of microdiversity through metagenomic sequencing of parallel consortia.</title>
        <authorList>
            <person name="Nelson W.C."/>
            <person name="Romine M.F."/>
            <person name="Lindemann S.R."/>
        </authorList>
    </citation>
    <scope>NUCLEOTIDE SEQUENCE [LARGE SCALE GENOMIC DNA]</scope>
    <source>
        <strain evidence="15">Ana</strain>
    </source>
</reference>
<protein>
    <submittedName>
        <fullName evidence="15">Stearoyl-CoA desaturase (Delta-9 desaturase)</fullName>
        <ecNumber evidence="15">1.14.19.1</ecNumber>
    </submittedName>
</protein>